<feature type="transmembrane region" description="Helical" evidence="2">
    <location>
        <begin position="165"/>
        <end position="182"/>
    </location>
</feature>
<proteinExistence type="predicted"/>
<dbReference type="STRING" id="1214101.BN159_4285"/>
<keyword evidence="2" id="KW-1133">Transmembrane helix</keyword>
<dbReference type="KEGG" id="sdv:BN159_4285"/>
<accession>K4R7I4</accession>
<evidence type="ECO:0000313" key="3">
    <source>
        <dbReference type="EMBL" id="CCK28664.1"/>
    </source>
</evidence>
<reference evidence="3 4" key="1">
    <citation type="journal article" date="2012" name="J. Bacteriol.">
        <title>Genome sequence of the bacterium Streptomyces davawensis JCM 4913 and heterologous production of the unique antibiotic roseoflavin.</title>
        <authorList>
            <person name="Jankowitsch F."/>
            <person name="Schwarz J."/>
            <person name="Ruckert C."/>
            <person name="Gust B."/>
            <person name="Szczepanowski R."/>
            <person name="Blom J."/>
            <person name="Pelzer S."/>
            <person name="Kalinowski J."/>
            <person name="Mack M."/>
        </authorList>
    </citation>
    <scope>NUCLEOTIDE SEQUENCE [LARGE SCALE GENOMIC DNA]</scope>
    <source>
        <strain evidence="4">DSM 101723 / JCM 4913 / KCC S-0913 / 768</strain>
    </source>
</reference>
<feature type="transmembrane region" description="Helical" evidence="2">
    <location>
        <begin position="205"/>
        <end position="227"/>
    </location>
</feature>
<sequence length="283" mass="30958">MHRGHELHPHLIRPDGSTSRKVQHSRMASTPNQQTDVRKVYYQCRLGQSELERMFGVACEGISSPEVQISTVVGSTRFWNSNLADLIATLQANAPEPSGKWTNISMEAKNASMERSVSISIDTERTEFNFSGSDSTWVYGQSARLESFLGAHGAVRNSPKYEAKISVVFAVFFIGVGALWAFGDLGKETVEECIQRAAESKENQLAFNIIMGALLSFGVLFILFQFLKRRSLRAQLRINSAVADGTWWSRLSVGEKIAAIGIPIASLATVGTLISAASDAIGK</sequence>
<dbReference type="eggNOG" id="ENOG50322GD">
    <property type="taxonomic scope" value="Bacteria"/>
</dbReference>
<dbReference type="Proteomes" id="UP000008043">
    <property type="component" value="Chromosome"/>
</dbReference>
<dbReference type="HOGENOM" id="CLU_983221_0_0_11"/>
<keyword evidence="4" id="KW-1185">Reference proteome</keyword>
<gene>
    <name evidence="3" type="ORF">BN159_4285</name>
</gene>
<keyword evidence="2" id="KW-0472">Membrane</keyword>
<protein>
    <submittedName>
        <fullName evidence="3">Putative membrane protein</fullName>
    </submittedName>
</protein>
<evidence type="ECO:0000313" key="4">
    <source>
        <dbReference type="Proteomes" id="UP000008043"/>
    </source>
</evidence>
<feature type="region of interest" description="Disordered" evidence="1">
    <location>
        <begin position="1"/>
        <end position="34"/>
    </location>
</feature>
<name>K4R7I4_STRDJ</name>
<feature type="compositionally biased region" description="Basic and acidic residues" evidence="1">
    <location>
        <begin position="1"/>
        <end position="13"/>
    </location>
</feature>
<keyword evidence="2" id="KW-0812">Transmembrane</keyword>
<dbReference type="AlphaFoldDB" id="K4R7I4"/>
<feature type="compositionally biased region" description="Polar residues" evidence="1">
    <location>
        <begin position="16"/>
        <end position="34"/>
    </location>
</feature>
<evidence type="ECO:0000256" key="2">
    <source>
        <dbReference type="SAM" id="Phobius"/>
    </source>
</evidence>
<dbReference type="EMBL" id="HE971709">
    <property type="protein sequence ID" value="CCK28664.1"/>
    <property type="molecule type" value="Genomic_DNA"/>
</dbReference>
<organism evidence="3 4">
    <name type="scientific">Streptomyces davaonensis (strain DSM 101723 / JCM 4913 / KCC S-0913 / 768)</name>
    <dbReference type="NCBI Taxonomy" id="1214101"/>
    <lineage>
        <taxon>Bacteria</taxon>
        <taxon>Bacillati</taxon>
        <taxon>Actinomycetota</taxon>
        <taxon>Actinomycetes</taxon>
        <taxon>Kitasatosporales</taxon>
        <taxon>Streptomycetaceae</taxon>
        <taxon>Streptomyces</taxon>
    </lineage>
</organism>
<evidence type="ECO:0000256" key="1">
    <source>
        <dbReference type="SAM" id="MobiDB-lite"/>
    </source>
</evidence>